<dbReference type="EMBL" id="LRPC01000001">
    <property type="protein sequence ID" value="KYG77426.1"/>
    <property type="molecule type" value="Genomic_DNA"/>
</dbReference>
<gene>
    <name evidence="1" type="ORF">AWW68_01250</name>
</gene>
<proteinExistence type="predicted"/>
<dbReference type="InterPro" id="IPR025366">
    <property type="entry name" value="DUF4270"/>
</dbReference>
<dbReference type="Proteomes" id="UP000075606">
    <property type="component" value="Unassembled WGS sequence"/>
</dbReference>
<evidence type="ECO:0000313" key="1">
    <source>
        <dbReference type="EMBL" id="KYG77426.1"/>
    </source>
</evidence>
<dbReference type="Pfam" id="PF14092">
    <property type="entry name" value="DUF4270"/>
    <property type="match status" value="1"/>
</dbReference>
<organism evidence="1 2">
    <name type="scientific">Roseivirga spongicola</name>
    <dbReference type="NCBI Taxonomy" id="333140"/>
    <lineage>
        <taxon>Bacteria</taxon>
        <taxon>Pseudomonadati</taxon>
        <taxon>Bacteroidota</taxon>
        <taxon>Cytophagia</taxon>
        <taxon>Cytophagales</taxon>
        <taxon>Roseivirgaceae</taxon>
        <taxon>Roseivirga</taxon>
    </lineage>
</organism>
<evidence type="ECO:0008006" key="3">
    <source>
        <dbReference type="Google" id="ProtNLM"/>
    </source>
</evidence>
<evidence type="ECO:0000313" key="2">
    <source>
        <dbReference type="Proteomes" id="UP000075606"/>
    </source>
</evidence>
<protein>
    <recommendedName>
        <fullName evidence="3">DUF4270 domain-containing protein</fullName>
    </recommendedName>
</protein>
<dbReference type="AlphaFoldDB" id="A0A150XFF6"/>
<name>A0A150XFF6_9BACT</name>
<accession>A0A150XFF6</accession>
<comment type="caution">
    <text evidence="1">The sequence shown here is derived from an EMBL/GenBank/DDBJ whole genome shotgun (WGS) entry which is preliminary data.</text>
</comment>
<reference evidence="1 2" key="1">
    <citation type="submission" date="2016-01" db="EMBL/GenBank/DDBJ databases">
        <title>Genome sequencing of Roseivirga spongicola UST030701-084.</title>
        <authorList>
            <person name="Selvaratnam C."/>
            <person name="Thevarajoo S."/>
            <person name="Goh K.M."/>
            <person name="Ee R."/>
            <person name="Chan K.-G."/>
            <person name="Chong C.S."/>
        </authorList>
    </citation>
    <scope>NUCLEOTIDE SEQUENCE [LARGE SCALE GENOMIC DNA]</scope>
    <source>
        <strain evidence="1 2">UST030701-084</strain>
    </source>
</reference>
<keyword evidence="2" id="KW-1185">Reference proteome</keyword>
<dbReference type="STRING" id="333140.AWW68_01250"/>
<sequence>MNLLAKIKNCGILMLGLAIFNSCEEKGEFGIATDDVAPVEFSTVDVPVGASMVLMDSIITSDISIALFGQLNNSPFGNPVSATGYIGLAANVLNQPDISDDAVLDSVQINFKIGYLIDTALANRALSLELYPIAEEFYDTTYINTNSLAIGDELLASGQFQIDAFDSVYVMDVTADWATEFFEGVRTDDSKFISQDEFEAFFPGFAIKANAVMDNNIYGIQTGSTFELAFYYSEPNADNTETLNKEFSMSASGMPNFYNVTVDRSGSSFESVVETSTEYETSLLGVHAGEGLVPKVDFSGLEEFSNNFPEVIVNLAEITIGPIEDFPDGEYPPFSLSFYMTDERNTRIPDRLTFRSIQEDGANPLSSSSPVRLFYDPDKKTYSGSITSFVKAYQSGVISRNDFFVYPSLMNSSLNGFTFSRDNLKLKIFYSEVN</sequence>